<dbReference type="Proteomes" id="UP000255139">
    <property type="component" value="Unassembled WGS sequence"/>
</dbReference>
<dbReference type="Gene3D" id="1.10.1200.10">
    <property type="entry name" value="ACP-like"/>
    <property type="match status" value="1"/>
</dbReference>
<keyword evidence="1" id="KW-0812">Transmembrane</keyword>
<gene>
    <name evidence="4" type="ORF">LS73_009180</name>
    <name evidence="3" type="ORF">NCTC12714_00348</name>
</gene>
<evidence type="ECO:0000313" key="4">
    <source>
        <dbReference type="EMBL" id="TLD98288.1"/>
    </source>
</evidence>
<dbReference type="STRING" id="216.LS73_00410"/>
<feature type="transmembrane region" description="Helical" evidence="1">
    <location>
        <begin position="100"/>
        <end position="118"/>
    </location>
</feature>
<dbReference type="EMBL" id="UGJE01000002">
    <property type="protein sequence ID" value="STQ85562.1"/>
    <property type="molecule type" value="Genomic_DNA"/>
</dbReference>
<proteinExistence type="predicted"/>
<accession>A0A377PT22</accession>
<sequence length="124" mass="14256">MQDIIEVLRFKLIDLLDIESLQDTQSLLDSNEWDSLSKIAIIAFVEKRYQVSLSINELDKTNSLQDIAKLIVKHIDTNNTTKQDKLDTGGGGAILLESTYTIYILYTLLYSYLFLSFIGRRVYE</sequence>
<evidence type="ECO:0000313" key="6">
    <source>
        <dbReference type="Proteomes" id="UP000255139"/>
    </source>
</evidence>
<dbReference type="InterPro" id="IPR036736">
    <property type="entry name" value="ACP-like_sf"/>
</dbReference>
<keyword evidence="1" id="KW-1133">Transmembrane helix</keyword>
<dbReference type="RefSeq" id="WP_114985923.1">
    <property type="nucleotide sequence ID" value="NZ_JRPD02000035.1"/>
</dbReference>
<reference evidence="3 6" key="2">
    <citation type="submission" date="2018-06" db="EMBL/GenBank/DDBJ databases">
        <authorList>
            <consortium name="Pathogen Informatics"/>
            <person name="Doyle S."/>
        </authorList>
    </citation>
    <scope>NUCLEOTIDE SEQUENCE [LARGE SCALE GENOMIC DNA]</scope>
    <source>
        <strain evidence="3 6">NCTC12714</strain>
    </source>
</reference>
<keyword evidence="1" id="KW-0472">Membrane</keyword>
<dbReference type="PROSITE" id="PS50075">
    <property type="entry name" value="CARRIER"/>
    <property type="match status" value="1"/>
</dbReference>
<keyword evidence="6" id="KW-1185">Reference proteome</keyword>
<protein>
    <submittedName>
        <fullName evidence="4">Acyl carrier protein</fullName>
    </submittedName>
</protein>
<organism evidence="3 6">
    <name type="scientific">Helicobacter muridarum</name>
    <dbReference type="NCBI Taxonomy" id="216"/>
    <lineage>
        <taxon>Bacteria</taxon>
        <taxon>Pseudomonadati</taxon>
        <taxon>Campylobacterota</taxon>
        <taxon>Epsilonproteobacteria</taxon>
        <taxon>Campylobacterales</taxon>
        <taxon>Helicobacteraceae</taxon>
        <taxon>Helicobacter</taxon>
    </lineage>
</organism>
<dbReference type="SUPFAM" id="SSF47336">
    <property type="entry name" value="ACP-like"/>
    <property type="match status" value="1"/>
</dbReference>
<evidence type="ECO:0000256" key="1">
    <source>
        <dbReference type="SAM" id="Phobius"/>
    </source>
</evidence>
<dbReference type="Proteomes" id="UP000029922">
    <property type="component" value="Unassembled WGS sequence"/>
</dbReference>
<evidence type="ECO:0000313" key="3">
    <source>
        <dbReference type="EMBL" id="STQ85562.1"/>
    </source>
</evidence>
<evidence type="ECO:0000313" key="5">
    <source>
        <dbReference type="Proteomes" id="UP000029922"/>
    </source>
</evidence>
<dbReference type="AlphaFoldDB" id="A0A377PT22"/>
<reference evidence="4 5" key="1">
    <citation type="journal article" date="2014" name="Genome Announc.">
        <title>Draft genome sequences of eight enterohepatic helicobacter species isolated from both laboratory and wild rodents.</title>
        <authorList>
            <person name="Sheh A."/>
            <person name="Shen Z."/>
            <person name="Fox J.G."/>
        </authorList>
    </citation>
    <scope>NUCLEOTIDE SEQUENCE [LARGE SCALE GENOMIC DNA]</scope>
    <source>
        <strain evidence="4 5">ST1</strain>
    </source>
</reference>
<dbReference type="InterPro" id="IPR009081">
    <property type="entry name" value="PP-bd_ACP"/>
</dbReference>
<feature type="domain" description="Carrier" evidence="2">
    <location>
        <begin position="1"/>
        <end position="75"/>
    </location>
</feature>
<name>A0A377PT22_9HELI</name>
<evidence type="ECO:0000259" key="2">
    <source>
        <dbReference type="PROSITE" id="PS50075"/>
    </source>
</evidence>
<dbReference type="EMBL" id="JRPD02000035">
    <property type="protein sequence ID" value="TLD98288.1"/>
    <property type="molecule type" value="Genomic_DNA"/>
</dbReference>